<feature type="domain" description="DZANK-type" evidence="3">
    <location>
        <begin position="102"/>
        <end position="157"/>
    </location>
</feature>
<dbReference type="RefSeq" id="WP_308731081.1">
    <property type="nucleotide sequence ID" value="NZ_JAJEQN010000004.1"/>
</dbReference>
<dbReference type="Pfam" id="PF12773">
    <property type="entry name" value="DZR"/>
    <property type="match status" value="1"/>
</dbReference>
<dbReference type="AlphaFoldDB" id="A0AAE3E1W1"/>
<keyword evidence="5" id="KW-1185">Reference proteome</keyword>
<evidence type="ECO:0000256" key="1">
    <source>
        <dbReference type="SAM" id="Coils"/>
    </source>
</evidence>
<accession>A0AAE3E1W1</accession>
<organism evidence="4 5">
    <name type="scientific">Anthropogastromicrobium aceti</name>
    <dbReference type="NCBI Taxonomy" id="2981768"/>
    <lineage>
        <taxon>Bacteria</taxon>
        <taxon>Bacillati</taxon>
        <taxon>Bacillota</taxon>
        <taxon>Clostridia</taxon>
        <taxon>Lachnospirales</taxon>
        <taxon>Lachnospiraceae</taxon>
        <taxon>Anthropogastromicrobium</taxon>
    </lineage>
</organism>
<name>A0AAE3E1W1_9FIRM</name>
<comment type="caution">
    <text evidence="4">The sequence shown here is derived from an EMBL/GenBank/DDBJ whole genome shotgun (WGS) entry which is preliminary data.</text>
</comment>
<protein>
    <submittedName>
        <fullName evidence="4">Zinc ribbon domain-containing protein</fullName>
    </submittedName>
</protein>
<feature type="region of interest" description="Disordered" evidence="2">
    <location>
        <begin position="159"/>
        <end position="182"/>
    </location>
</feature>
<reference evidence="4 5" key="1">
    <citation type="submission" date="2021-10" db="EMBL/GenBank/DDBJ databases">
        <title>Anaerobic single-cell dispensing facilitates the cultivation of human gut bacteria.</title>
        <authorList>
            <person name="Afrizal A."/>
        </authorList>
    </citation>
    <scope>NUCLEOTIDE SEQUENCE [LARGE SCALE GENOMIC DNA]</scope>
    <source>
        <strain evidence="4 5">CLA-AA-H224</strain>
    </source>
</reference>
<evidence type="ECO:0000313" key="4">
    <source>
        <dbReference type="EMBL" id="MCC2220529.1"/>
    </source>
</evidence>
<evidence type="ECO:0000313" key="5">
    <source>
        <dbReference type="Proteomes" id="UP001198200"/>
    </source>
</evidence>
<dbReference type="EMBL" id="JAJEQN010000004">
    <property type="protein sequence ID" value="MCC2220529.1"/>
    <property type="molecule type" value="Genomic_DNA"/>
</dbReference>
<evidence type="ECO:0000259" key="3">
    <source>
        <dbReference type="Pfam" id="PF12773"/>
    </source>
</evidence>
<sequence>MSIFDQFSKVTKDFGNKAQEMTKDIKGKLEEQQAISRLNAQVNEAKNQMKNTYMAIGERYYELHKDDVENDMANQFQIIADAMEKIAKCEQQIRDIKNENTCPSCGATISKDVLFCPNCGTKIERPQPEPEPQPTQKVCPECGAAVDEEDVFCTNCGARVDSEESSEKDDEQTESGPTDTQQ</sequence>
<keyword evidence="1" id="KW-0175">Coiled coil</keyword>
<proteinExistence type="predicted"/>
<feature type="coiled-coil region" evidence="1">
    <location>
        <begin position="28"/>
        <end position="55"/>
    </location>
</feature>
<dbReference type="InterPro" id="IPR025874">
    <property type="entry name" value="DZR"/>
</dbReference>
<gene>
    <name evidence="4" type="ORF">LKD48_02535</name>
</gene>
<dbReference type="Proteomes" id="UP001198200">
    <property type="component" value="Unassembled WGS sequence"/>
</dbReference>
<evidence type="ECO:0000256" key="2">
    <source>
        <dbReference type="SAM" id="MobiDB-lite"/>
    </source>
</evidence>
<feature type="compositionally biased region" description="Acidic residues" evidence="2">
    <location>
        <begin position="163"/>
        <end position="173"/>
    </location>
</feature>